<evidence type="ECO:0000256" key="3">
    <source>
        <dbReference type="ARBA" id="ARBA00022840"/>
    </source>
</evidence>
<name>A0A418R4I2_9BACT</name>
<comment type="caution">
    <text evidence="6">The sequence shown here is derived from an EMBL/GenBank/DDBJ whole genome shotgun (WGS) entry which is preliminary data.</text>
</comment>
<gene>
    <name evidence="6" type="ORF">D0T11_04920</name>
</gene>
<dbReference type="Pfam" id="PF08706">
    <property type="entry name" value="D5_N"/>
    <property type="match status" value="1"/>
</dbReference>
<dbReference type="PANTHER" id="PTHR35372:SF2">
    <property type="entry name" value="SF3 HELICASE DOMAIN-CONTAINING PROTEIN"/>
    <property type="match status" value="1"/>
</dbReference>
<evidence type="ECO:0000256" key="4">
    <source>
        <dbReference type="SAM" id="MobiDB-lite"/>
    </source>
</evidence>
<dbReference type="Gene3D" id="3.40.50.300">
    <property type="entry name" value="P-loop containing nucleotide triphosphate hydrolases"/>
    <property type="match status" value="1"/>
</dbReference>
<dbReference type="InterPro" id="IPR045455">
    <property type="entry name" value="NrS-1_pol-like_helicase"/>
</dbReference>
<dbReference type="PANTHER" id="PTHR35372">
    <property type="entry name" value="ATP BINDING PROTEIN-RELATED"/>
    <property type="match status" value="1"/>
</dbReference>
<keyword evidence="3" id="KW-0067">ATP-binding</keyword>
<dbReference type="SUPFAM" id="SSF52540">
    <property type="entry name" value="P-loop containing nucleoside triphosphate hydrolases"/>
    <property type="match status" value="1"/>
</dbReference>
<keyword evidence="2" id="KW-0378">Hydrolase</keyword>
<protein>
    <submittedName>
        <fullName evidence="6">DNA primase</fullName>
    </submittedName>
</protein>
<reference evidence="6 7" key="2">
    <citation type="submission" date="2019-01" db="EMBL/GenBank/DDBJ databases">
        <title>Hymenobacter humicola sp. nov., isolated from soils in Antarctica.</title>
        <authorList>
            <person name="Sedlacek I."/>
            <person name="Holochova P."/>
            <person name="Kralova S."/>
            <person name="Pantucek R."/>
            <person name="Stankova E."/>
            <person name="Vrbovska V."/>
            <person name="Kristofova L."/>
            <person name="Svec P."/>
            <person name="Busse H.-J."/>
        </authorList>
    </citation>
    <scope>NUCLEOTIDE SEQUENCE [LARGE SCALE GENOMIC DNA]</scope>
    <source>
        <strain evidence="6 7">CCM 8852</strain>
    </source>
</reference>
<dbReference type="NCBIfam" id="TIGR01613">
    <property type="entry name" value="primase_Cterm"/>
    <property type="match status" value="1"/>
</dbReference>
<dbReference type="PROSITE" id="PS51206">
    <property type="entry name" value="SF3_HELICASE_1"/>
    <property type="match status" value="1"/>
</dbReference>
<evidence type="ECO:0000313" key="6">
    <source>
        <dbReference type="EMBL" id="RIY12357.1"/>
    </source>
</evidence>
<feature type="region of interest" description="Disordered" evidence="4">
    <location>
        <begin position="1"/>
        <end position="25"/>
    </location>
</feature>
<dbReference type="SMART" id="SM00885">
    <property type="entry name" value="D5_N"/>
    <property type="match status" value="1"/>
</dbReference>
<reference evidence="6 7" key="1">
    <citation type="submission" date="2018-09" db="EMBL/GenBank/DDBJ databases">
        <authorList>
            <person name="Zeman M."/>
            <person name="Pardy F."/>
        </authorList>
    </citation>
    <scope>NUCLEOTIDE SEQUENCE [LARGE SCALE GENOMIC DNA]</scope>
    <source>
        <strain evidence="6 7">CCM 8852</strain>
    </source>
</reference>
<dbReference type="GO" id="GO:0005524">
    <property type="term" value="F:ATP binding"/>
    <property type="evidence" value="ECO:0007669"/>
    <property type="project" value="UniProtKB-KW"/>
</dbReference>
<dbReference type="OrthoDB" id="9763644at2"/>
<evidence type="ECO:0000259" key="5">
    <source>
        <dbReference type="PROSITE" id="PS51206"/>
    </source>
</evidence>
<dbReference type="GO" id="GO:0016787">
    <property type="term" value="F:hydrolase activity"/>
    <property type="evidence" value="ECO:0007669"/>
    <property type="project" value="UniProtKB-KW"/>
</dbReference>
<evidence type="ECO:0000313" key="7">
    <source>
        <dbReference type="Proteomes" id="UP000284250"/>
    </source>
</evidence>
<accession>A0A418R4I2</accession>
<sequence>MQQAKDLQSSELAGGQLEEKAASKKGRNLKAELLADAERLAAPPAVVSHEQLFADLLEQVQPVNFRELARLDDEKDKLHTSHYVVLVIEQVLQLAQQNSWGLCRRQGFLYAYNGAYWKQIEEPTLRTFLRQVAERQGVPAMKARHHGFSEQLYKQFLELASLPAPAATTRAAVLVNLQNGTFEIGQTQQLRPTDPADFLTHQLPFAYEPGATAPRWQTFLNRVVPNPASQQVLAEYLGYVFIAPARLKLEKVLLLYGTGANGKSVFFEVVTALLGPENVSSYSLKALTSEPAYCRAHLATKLVNYASELHGKLEADAFKQLASGEPVEARLPYGQPFILTDYAKLIFNCNELPTEVEQTHAFFRRFLIIPFNVTIPEAEQDKTLAGGIIREELAGVFNWILAGLGRVLSQQGFTDCEAARQQLELYRLQSDTVRLFLDEFEYTASPEVYEATDGVYRGYRQFCADFGSHPVGRQKFVGRLKAAGIAQTRIKTGMVLHLSRPL</sequence>
<evidence type="ECO:0000256" key="2">
    <source>
        <dbReference type="ARBA" id="ARBA00022801"/>
    </source>
</evidence>
<dbReference type="Pfam" id="PF19263">
    <property type="entry name" value="DUF5906"/>
    <property type="match status" value="1"/>
</dbReference>
<dbReference type="InterPro" id="IPR027417">
    <property type="entry name" value="P-loop_NTPase"/>
</dbReference>
<keyword evidence="7" id="KW-1185">Reference proteome</keyword>
<dbReference type="AlphaFoldDB" id="A0A418R4I2"/>
<dbReference type="InterPro" id="IPR014818">
    <property type="entry name" value="Phage/plasmid_primase_P4_C"/>
</dbReference>
<evidence type="ECO:0000256" key="1">
    <source>
        <dbReference type="ARBA" id="ARBA00022741"/>
    </source>
</evidence>
<dbReference type="EMBL" id="QYCN01000005">
    <property type="protein sequence ID" value="RIY12357.1"/>
    <property type="molecule type" value="Genomic_DNA"/>
</dbReference>
<dbReference type="InterPro" id="IPR014015">
    <property type="entry name" value="Helicase_SF3_DNA-vir"/>
</dbReference>
<feature type="domain" description="SF3 helicase" evidence="5">
    <location>
        <begin position="228"/>
        <end position="384"/>
    </location>
</feature>
<dbReference type="InterPro" id="IPR006500">
    <property type="entry name" value="Helicase_put_C_phage/plasmid"/>
</dbReference>
<dbReference type="Proteomes" id="UP000284250">
    <property type="component" value="Unassembled WGS sequence"/>
</dbReference>
<proteinExistence type="predicted"/>
<feature type="compositionally biased region" description="Polar residues" evidence="4">
    <location>
        <begin position="1"/>
        <end position="11"/>
    </location>
</feature>
<keyword evidence="1" id="KW-0547">Nucleotide-binding</keyword>
<dbReference type="InterPro" id="IPR051620">
    <property type="entry name" value="ORF904-like_C"/>
</dbReference>
<dbReference type="RefSeq" id="WP_119654672.1">
    <property type="nucleotide sequence ID" value="NZ_JBHUOI010000034.1"/>
</dbReference>
<organism evidence="6 7">
    <name type="scientific">Hymenobacter rubripertinctus</name>
    <dbReference type="NCBI Taxonomy" id="2029981"/>
    <lineage>
        <taxon>Bacteria</taxon>
        <taxon>Pseudomonadati</taxon>
        <taxon>Bacteroidota</taxon>
        <taxon>Cytophagia</taxon>
        <taxon>Cytophagales</taxon>
        <taxon>Hymenobacteraceae</taxon>
        <taxon>Hymenobacter</taxon>
    </lineage>
</organism>